<sequence length="151" mass="17398">MCNTEKRYKGHNPDFSINDVDPGDNIGRAMREQNSATHLFNQSEVKSFLETESVKLGFVSIDNPTLSKICCYGNVEQQINIFLHHVAKFIGCYNCILYEERYKKGAFYHKMNNVKRKGTCEIPKCSCPRTLDDDLISLFEEIENSFGSRLR</sequence>
<keyword evidence="2" id="KW-1185">Reference proteome</keyword>
<name>A0A0M8ZWM4_9HYME</name>
<accession>A0A0M8ZWM4</accession>
<gene>
    <name evidence="1" type="ORF">WN51_01833</name>
</gene>
<evidence type="ECO:0000313" key="2">
    <source>
        <dbReference type="Proteomes" id="UP000053105"/>
    </source>
</evidence>
<evidence type="ECO:0000313" key="1">
    <source>
        <dbReference type="EMBL" id="KOX72620.1"/>
    </source>
</evidence>
<dbReference type="EMBL" id="KQ435816">
    <property type="protein sequence ID" value="KOX72620.1"/>
    <property type="molecule type" value="Genomic_DNA"/>
</dbReference>
<dbReference type="AlphaFoldDB" id="A0A0M8ZWM4"/>
<reference evidence="1 2" key="1">
    <citation type="submission" date="2015-07" db="EMBL/GenBank/DDBJ databases">
        <title>The genome of Melipona quadrifasciata.</title>
        <authorList>
            <person name="Pan H."/>
            <person name="Kapheim K."/>
        </authorList>
    </citation>
    <scope>NUCLEOTIDE SEQUENCE [LARGE SCALE GENOMIC DNA]</scope>
    <source>
        <strain evidence="1">0111107301</strain>
        <tissue evidence="1">Whole body</tissue>
    </source>
</reference>
<protein>
    <submittedName>
        <fullName evidence="1">Uncharacterized protein</fullName>
    </submittedName>
</protein>
<proteinExistence type="predicted"/>
<organism evidence="1 2">
    <name type="scientific">Melipona quadrifasciata</name>
    <dbReference type="NCBI Taxonomy" id="166423"/>
    <lineage>
        <taxon>Eukaryota</taxon>
        <taxon>Metazoa</taxon>
        <taxon>Ecdysozoa</taxon>
        <taxon>Arthropoda</taxon>
        <taxon>Hexapoda</taxon>
        <taxon>Insecta</taxon>
        <taxon>Pterygota</taxon>
        <taxon>Neoptera</taxon>
        <taxon>Endopterygota</taxon>
        <taxon>Hymenoptera</taxon>
        <taxon>Apocrita</taxon>
        <taxon>Aculeata</taxon>
        <taxon>Apoidea</taxon>
        <taxon>Anthophila</taxon>
        <taxon>Apidae</taxon>
        <taxon>Melipona</taxon>
    </lineage>
</organism>
<dbReference type="Proteomes" id="UP000053105">
    <property type="component" value="Unassembled WGS sequence"/>
</dbReference>